<reference evidence="4 5" key="1">
    <citation type="submission" date="2019-09" db="EMBL/GenBank/DDBJ databases">
        <title>Salinarimonas rosea gen. nov., sp. nov., a new member of the a-2 subgroup of the Proteobacteria.</title>
        <authorList>
            <person name="Liu J."/>
        </authorList>
    </citation>
    <scope>NUCLEOTIDE SEQUENCE [LARGE SCALE GENOMIC DNA]</scope>
    <source>
        <strain evidence="4 5">BN140002</strain>
    </source>
</reference>
<dbReference type="OrthoDB" id="9785345at2"/>
<keyword evidence="2" id="KW-0732">Signal</keyword>
<feature type="region of interest" description="Disordered" evidence="1">
    <location>
        <begin position="76"/>
        <end position="119"/>
    </location>
</feature>
<comment type="caution">
    <text evidence="4">The sequence shown here is derived from an EMBL/GenBank/DDBJ whole genome shotgun (WGS) entry which is preliminary data.</text>
</comment>
<gene>
    <name evidence="4" type="ORF">F0L46_16085</name>
</gene>
<dbReference type="RefSeq" id="WP_149819342.1">
    <property type="nucleotide sequence ID" value="NZ_VUOA01000028.1"/>
</dbReference>
<sequence>MGWACATVAPWALGAGLLVSFTAAAGNDPRAGIGAWSAVAPLVESATPLPPSARLVGAALRMPVPDGMEREAGLRFDLPTDAPDDPGAPLRPDLKTPPGPDPVVERGLKGDPLIPLRPSLSRRGGDIAASVNPLSRLIFGPSEGAPAPLVPGAVIDADAEPRLEPIIDTERTTTHMATSARSPEAQAQGSTGSGRGAVTRRPDGATPSVPRAHALSSTTPAAADATPVVVAVDPFSLPQPGMTPRPDGGVTAAPKGEGAARPRYADLVDPDMAAREQRCLAEAVYFEARSEPEEGQAAVAQVVLNRVKSGLYPSTICGVVYQNRHRHLACQFTFACEGKSLRITESEPWSRASRVAKAVLEGETYLEDVGGSTHYHANYVSPRWARKLKRMDRIGRHIFYKLRPGQT</sequence>
<dbReference type="InterPro" id="IPR011105">
    <property type="entry name" value="Cell_wall_hydrolase_SleB"/>
</dbReference>
<evidence type="ECO:0000313" key="5">
    <source>
        <dbReference type="Proteomes" id="UP000323142"/>
    </source>
</evidence>
<organism evidence="4 5">
    <name type="scientific">Salinarimonas soli</name>
    <dbReference type="NCBI Taxonomy" id="1638099"/>
    <lineage>
        <taxon>Bacteria</taxon>
        <taxon>Pseudomonadati</taxon>
        <taxon>Pseudomonadota</taxon>
        <taxon>Alphaproteobacteria</taxon>
        <taxon>Hyphomicrobiales</taxon>
        <taxon>Salinarimonadaceae</taxon>
        <taxon>Salinarimonas</taxon>
    </lineage>
</organism>
<feature type="domain" description="Cell wall hydrolase SleB" evidence="3">
    <location>
        <begin position="290"/>
        <end position="400"/>
    </location>
</feature>
<dbReference type="InterPro" id="IPR042047">
    <property type="entry name" value="SleB_dom1"/>
</dbReference>
<protein>
    <submittedName>
        <fullName evidence="4">Cell wall hydrolase</fullName>
    </submittedName>
</protein>
<dbReference type="AlphaFoldDB" id="A0A5B2VBU5"/>
<reference evidence="4 5" key="2">
    <citation type="submission" date="2019-09" db="EMBL/GenBank/DDBJ databases">
        <authorList>
            <person name="Jin C."/>
        </authorList>
    </citation>
    <scope>NUCLEOTIDE SEQUENCE [LARGE SCALE GENOMIC DNA]</scope>
    <source>
        <strain evidence="4 5">BN140002</strain>
    </source>
</reference>
<proteinExistence type="predicted"/>
<accession>A0A5B2VBU5</accession>
<feature type="chain" id="PRO_5023019850" evidence="2">
    <location>
        <begin position="26"/>
        <end position="407"/>
    </location>
</feature>
<keyword evidence="4" id="KW-0378">Hydrolase</keyword>
<feature type="region of interest" description="Disordered" evidence="1">
    <location>
        <begin position="237"/>
        <end position="258"/>
    </location>
</feature>
<evidence type="ECO:0000313" key="4">
    <source>
        <dbReference type="EMBL" id="KAA2236228.1"/>
    </source>
</evidence>
<feature type="region of interest" description="Disordered" evidence="1">
    <location>
        <begin position="171"/>
        <end position="221"/>
    </location>
</feature>
<keyword evidence="5" id="KW-1185">Reference proteome</keyword>
<evidence type="ECO:0000259" key="3">
    <source>
        <dbReference type="Pfam" id="PF07486"/>
    </source>
</evidence>
<dbReference type="EMBL" id="VUOA01000028">
    <property type="protein sequence ID" value="KAA2236228.1"/>
    <property type="molecule type" value="Genomic_DNA"/>
</dbReference>
<evidence type="ECO:0000256" key="1">
    <source>
        <dbReference type="SAM" id="MobiDB-lite"/>
    </source>
</evidence>
<dbReference type="Proteomes" id="UP000323142">
    <property type="component" value="Unassembled WGS sequence"/>
</dbReference>
<evidence type="ECO:0000256" key="2">
    <source>
        <dbReference type="SAM" id="SignalP"/>
    </source>
</evidence>
<name>A0A5B2VBU5_9HYPH</name>
<dbReference type="Pfam" id="PF07486">
    <property type="entry name" value="Hydrolase_2"/>
    <property type="match status" value="1"/>
</dbReference>
<feature type="compositionally biased region" description="Polar residues" evidence="1">
    <location>
        <begin position="174"/>
        <end position="190"/>
    </location>
</feature>
<dbReference type="GO" id="GO:0016787">
    <property type="term" value="F:hydrolase activity"/>
    <property type="evidence" value="ECO:0007669"/>
    <property type="project" value="UniProtKB-KW"/>
</dbReference>
<feature type="signal peptide" evidence="2">
    <location>
        <begin position="1"/>
        <end position="25"/>
    </location>
</feature>
<dbReference type="Gene3D" id="1.10.10.2520">
    <property type="entry name" value="Cell wall hydrolase SleB, domain 1"/>
    <property type="match status" value="1"/>
</dbReference>